<evidence type="ECO:0000256" key="1">
    <source>
        <dbReference type="ARBA" id="ARBA00022679"/>
    </source>
</evidence>
<dbReference type="GO" id="GO:0042450">
    <property type="term" value="P:L-arginine biosynthetic process via ornithine"/>
    <property type="evidence" value="ECO:0007669"/>
    <property type="project" value="TreeGrafter"/>
</dbReference>
<reference evidence="4 5" key="1">
    <citation type="journal article" date="2020" name="Front. Microbiol.">
        <title>Single-cell genomics of novel Actinobacteria with the Wood-Ljungdahl pathway discovered in a serpentinizing system.</title>
        <authorList>
            <person name="Merino N."/>
            <person name="Kawai M."/>
            <person name="Boyd E.S."/>
            <person name="Colman D.R."/>
            <person name="McGlynn S.E."/>
            <person name="Nealson K.H."/>
            <person name="Kurokawa K."/>
            <person name="Hongoh Y."/>
        </authorList>
    </citation>
    <scope>NUCLEOTIDE SEQUENCE [LARGE SCALE GENOMIC DNA]</scope>
    <source>
        <strain evidence="4 5">S25</strain>
    </source>
</reference>
<dbReference type="InterPro" id="IPR036901">
    <property type="entry name" value="Asp/Orn_carbamoylTrfase_sf"/>
</dbReference>
<feature type="domain" description="Aspartate/ornithine carbamoyltransferase Asp/Orn-binding" evidence="3">
    <location>
        <begin position="5"/>
        <end position="64"/>
    </location>
</feature>
<evidence type="ECO:0000313" key="5">
    <source>
        <dbReference type="Proteomes" id="UP000543224"/>
    </source>
</evidence>
<dbReference type="PANTHER" id="PTHR45753:SF3">
    <property type="entry name" value="ORNITHINE TRANSCARBAMYLASE, MITOCHONDRIAL"/>
    <property type="match status" value="1"/>
</dbReference>
<dbReference type="PRINTS" id="PR00100">
    <property type="entry name" value="AOTCASE"/>
</dbReference>
<accession>A0A6V8NZE7</accession>
<dbReference type="InterPro" id="IPR006130">
    <property type="entry name" value="Asp/Orn_carbamoylTrfase"/>
</dbReference>
<comment type="similarity">
    <text evidence="2">Belongs to the aspartate/ornithine carbamoyltransferase superfamily.</text>
</comment>
<dbReference type="GO" id="GO:0019240">
    <property type="term" value="P:citrulline biosynthetic process"/>
    <property type="evidence" value="ECO:0007669"/>
    <property type="project" value="TreeGrafter"/>
</dbReference>
<evidence type="ECO:0000259" key="3">
    <source>
        <dbReference type="Pfam" id="PF00185"/>
    </source>
</evidence>
<dbReference type="Pfam" id="PF00185">
    <property type="entry name" value="OTCace"/>
    <property type="match status" value="1"/>
</dbReference>
<organism evidence="4 5">
    <name type="scientific">Candidatus Hakubella thermalkaliphila</name>
    <dbReference type="NCBI Taxonomy" id="2754717"/>
    <lineage>
        <taxon>Bacteria</taxon>
        <taxon>Bacillati</taxon>
        <taxon>Actinomycetota</taxon>
        <taxon>Actinomycetota incertae sedis</taxon>
        <taxon>Candidatus Hakubellales</taxon>
        <taxon>Candidatus Hakubellaceae</taxon>
        <taxon>Candidatus Hakubella</taxon>
    </lineage>
</organism>
<protein>
    <submittedName>
        <fullName evidence="4">Ornithine carbamoyltransferase</fullName>
    </submittedName>
</protein>
<dbReference type="Proteomes" id="UP000543224">
    <property type="component" value="Unassembled WGS sequence"/>
</dbReference>
<comment type="caution">
    <text evidence="4">The sequence shown here is derived from an EMBL/GenBank/DDBJ whole genome shotgun (WGS) entry which is preliminary data.</text>
</comment>
<dbReference type="SUPFAM" id="SSF53671">
    <property type="entry name" value="Aspartate/ornithine carbamoyltransferase"/>
    <property type="match status" value="1"/>
</dbReference>
<dbReference type="GO" id="GO:0004585">
    <property type="term" value="F:ornithine carbamoyltransferase activity"/>
    <property type="evidence" value="ECO:0007669"/>
    <property type="project" value="TreeGrafter"/>
</dbReference>
<proteinExistence type="inferred from homology"/>
<dbReference type="EMBL" id="BLRX01000003">
    <property type="protein sequence ID" value="GFP24601.1"/>
    <property type="molecule type" value="Genomic_DNA"/>
</dbReference>
<sequence length="69" mass="7698">MALKYPQWICDEEKMALTTDAIFTHPMPVDRGHEVTDAVASGPRSVIYNVAENRLHVQKALMALTMGNL</sequence>
<dbReference type="AlphaFoldDB" id="A0A6V8NZE7"/>
<name>A0A6V8NZE7_9ACTN</name>
<dbReference type="Gene3D" id="3.40.50.1370">
    <property type="entry name" value="Aspartate/ornithine carbamoyltransferase"/>
    <property type="match status" value="1"/>
</dbReference>
<keyword evidence="1 2" id="KW-0808">Transferase</keyword>
<evidence type="ECO:0000256" key="2">
    <source>
        <dbReference type="RuleBase" id="RU003634"/>
    </source>
</evidence>
<evidence type="ECO:0000313" key="4">
    <source>
        <dbReference type="EMBL" id="GFP24601.1"/>
    </source>
</evidence>
<dbReference type="PANTHER" id="PTHR45753">
    <property type="entry name" value="ORNITHINE CARBAMOYLTRANSFERASE, MITOCHONDRIAL"/>
    <property type="match status" value="1"/>
</dbReference>
<dbReference type="InterPro" id="IPR006131">
    <property type="entry name" value="Asp_carbamoyltransf_Asp/Orn-bd"/>
</dbReference>
<dbReference type="GO" id="GO:0016597">
    <property type="term" value="F:amino acid binding"/>
    <property type="evidence" value="ECO:0007669"/>
    <property type="project" value="InterPro"/>
</dbReference>
<gene>
    <name evidence="4" type="ORF">HKBW3S25_00039</name>
</gene>